<evidence type="ECO:0000313" key="16">
    <source>
        <dbReference type="Proteomes" id="UP000460718"/>
    </source>
</evidence>
<dbReference type="EMBL" id="QXGA01004366">
    <property type="protein sequence ID" value="KAE9074044.1"/>
    <property type="molecule type" value="Genomic_DNA"/>
</dbReference>
<keyword evidence="11" id="KW-1185">Reference proteome</keyword>
<dbReference type="EMBL" id="QXFW01004330">
    <property type="protein sequence ID" value="KAE8966175.1"/>
    <property type="molecule type" value="Genomic_DNA"/>
</dbReference>
<protein>
    <submittedName>
        <fullName evidence="6">Uncharacterized protein</fullName>
    </submittedName>
</protein>
<evidence type="ECO:0000313" key="5">
    <source>
        <dbReference type="EMBL" id="KAE9074044.1"/>
    </source>
</evidence>
<proteinExistence type="predicted"/>
<evidence type="ECO:0000313" key="18">
    <source>
        <dbReference type="Proteomes" id="UP000488956"/>
    </source>
</evidence>
<dbReference type="Proteomes" id="UP000476176">
    <property type="component" value="Unassembled WGS sequence"/>
</dbReference>
<evidence type="ECO:0000313" key="10">
    <source>
        <dbReference type="Proteomes" id="UP000429523"/>
    </source>
</evidence>
<evidence type="ECO:0000313" key="17">
    <source>
        <dbReference type="Proteomes" id="UP000476176"/>
    </source>
</evidence>
<gene>
    <name evidence="9" type="ORF">PF001_g28779</name>
    <name evidence="8" type="ORF">PF002_g29666</name>
    <name evidence="7" type="ORF">PF004_g28266</name>
    <name evidence="6" type="ORF">PF005_g29195</name>
    <name evidence="5" type="ORF">PF006_g28610</name>
    <name evidence="4" type="ORF">PF007_g29045</name>
    <name evidence="1" type="ORF">PF009_g29648</name>
    <name evidence="3" type="ORF">PF010_g28668</name>
    <name evidence="2" type="ORF">PF011_g28032</name>
</gene>
<evidence type="ECO:0000313" key="4">
    <source>
        <dbReference type="EMBL" id="KAE9064862.1"/>
    </source>
</evidence>
<evidence type="ECO:0000313" key="2">
    <source>
        <dbReference type="EMBL" id="KAE8966175.1"/>
    </source>
</evidence>
<dbReference type="Proteomes" id="UP000429523">
    <property type="component" value="Unassembled WGS sequence"/>
</dbReference>
<evidence type="ECO:0000313" key="3">
    <source>
        <dbReference type="EMBL" id="KAE9064288.1"/>
    </source>
</evidence>
<evidence type="ECO:0000313" key="8">
    <source>
        <dbReference type="EMBL" id="KAE9172042.1"/>
    </source>
</evidence>
<evidence type="ECO:0000313" key="12">
    <source>
        <dbReference type="Proteomes" id="UP000437068"/>
    </source>
</evidence>
<evidence type="ECO:0000313" key="14">
    <source>
        <dbReference type="Proteomes" id="UP000440732"/>
    </source>
</evidence>
<comment type="caution">
    <text evidence="6">The sequence shown here is derived from an EMBL/GenBank/DDBJ whole genome shotgun (WGS) entry which is preliminary data.</text>
</comment>
<dbReference type="EMBL" id="QXFX01004385">
    <property type="protein sequence ID" value="KAE9064288.1"/>
    <property type="molecule type" value="Genomic_DNA"/>
</dbReference>
<dbReference type="Proteomes" id="UP000441208">
    <property type="component" value="Unassembled WGS sequence"/>
</dbReference>
<dbReference type="Proteomes" id="UP000440732">
    <property type="component" value="Unassembled WGS sequence"/>
</dbReference>
<evidence type="ECO:0000313" key="13">
    <source>
        <dbReference type="Proteomes" id="UP000440367"/>
    </source>
</evidence>
<accession>A0A6A3VS69</accession>
<evidence type="ECO:0000313" key="1">
    <source>
        <dbReference type="EMBL" id="KAE8920054.1"/>
    </source>
</evidence>
<sequence length="49" mass="6015">MKLDLKERDLFNEDEIEQMKLRKQIEKNNAGLEARCWQQALRQKRAERI</sequence>
<evidence type="ECO:0000313" key="11">
    <source>
        <dbReference type="Proteomes" id="UP000433483"/>
    </source>
</evidence>
<evidence type="ECO:0000313" key="7">
    <source>
        <dbReference type="EMBL" id="KAE9169184.1"/>
    </source>
</evidence>
<dbReference type="Proteomes" id="UP000488956">
    <property type="component" value="Unassembled WGS sequence"/>
</dbReference>
<dbReference type="Proteomes" id="UP000460718">
    <property type="component" value="Unassembled WGS sequence"/>
</dbReference>
<evidence type="ECO:0000313" key="15">
    <source>
        <dbReference type="Proteomes" id="UP000441208"/>
    </source>
</evidence>
<dbReference type="AlphaFoldDB" id="A0A6A3VS69"/>
<dbReference type="Proteomes" id="UP000433483">
    <property type="component" value="Unassembled WGS sequence"/>
</dbReference>
<dbReference type="EMBL" id="QXGF01004260">
    <property type="protein sequence ID" value="KAE8920054.1"/>
    <property type="molecule type" value="Genomic_DNA"/>
</dbReference>
<reference evidence="10 11" key="1">
    <citation type="submission" date="2018-08" db="EMBL/GenBank/DDBJ databases">
        <title>Genomic investigation of the strawberry pathogen Phytophthora fragariae indicates pathogenicity is determined by transcriptional variation in three key races.</title>
        <authorList>
            <person name="Adams T.M."/>
            <person name="Armitage A.D."/>
            <person name="Sobczyk M.K."/>
            <person name="Bates H.J."/>
            <person name="Dunwell J.M."/>
            <person name="Nellist C.F."/>
            <person name="Harrison R.J."/>
        </authorList>
    </citation>
    <scope>NUCLEOTIDE SEQUENCE [LARGE SCALE GENOMIC DNA]</scope>
    <source>
        <strain evidence="9 12">A4</strain>
        <strain evidence="8 13">BC-1</strain>
        <strain evidence="7 17">BC-23</strain>
        <strain evidence="6 11">NOV-27</strain>
        <strain evidence="5 14">NOV-5</strain>
        <strain evidence="4 15">NOV-71</strain>
        <strain evidence="1 10">NOV-9</strain>
        <strain evidence="3 18">ONT-3</strain>
        <strain evidence="2 16">SCRP245</strain>
    </source>
</reference>
<dbReference type="EMBL" id="QXGB01004378">
    <property type="protein sequence ID" value="KAE9166454.1"/>
    <property type="molecule type" value="Genomic_DNA"/>
</dbReference>
<evidence type="ECO:0000313" key="9">
    <source>
        <dbReference type="EMBL" id="KAE9270487.1"/>
    </source>
</evidence>
<dbReference type="EMBL" id="QXGE01004482">
    <property type="protein sequence ID" value="KAE9270487.1"/>
    <property type="molecule type" value="Genomic_DNA"/>
</dbReference>
<dbReference type="Proteomes" id="UP000440367">
    <property type="component" value="Unassembled WGS sequence"/>
</dbReference>
<evidence type="ECO:0000313" key="6">
    <source>
        <dbReference type="EMBL" id="KAE9166454.1"/>
    </source>
</evidence>
<dbReference type="Proteomes" id="UP000437068">
    <property type="component" value="Unassembled WGS sequence"/>
</dbReference>
<dbReference type="EMBL" id="QXGC01004480">
    <property type="protein sequence ID" value="KAE9169184.1"/>
    <property type="molecule type" value="Genomic_DNA"/>
</dbReference>
<dbReference type="EMBL" id="QXGD01004176">
    <property type="protein sequence ID" value="KAE9172042.1"/>
    <property type="molecule type" value="Genomic_DNA"/>
</dbReference>
<dbReference type="EMBL" id="QXFZ01004295">
    <property type="protein sequence ID" value="KAE9064862.1"/>
    <property type="molecule type" value="Genomic_DNA"/>
</dbReference>
<dbReference type="OrthoDB" id="131903at2759"/>
<name>A0A6A3VS69_9STRA</name>
<organism evidence="6 11">
    <name type="scientific">Phytophthora fragariae</name>
    <dbReference type="NCBI Taxonomy" id="53985"/>
    <lineage>
        <taxon>Eukaryota</taxon>
        <taxon>Sar</taxon>
        <taxon>Stramenopiles</taxon>
        <taxon>Oomycota</taxon>
        <taxon>Peronosporomycetes</taxon>
        <taxon>Peronosporales</taxon>
        <taxon>Peronosporaceae</taxon>
        <taxon>Phytophthora</taxon>
    </lineage>
</organism>